<evidence type="ECO:0000313" key="11">
    <source>
        <dbReference type="EMBL" id="KAK7310930.1"/>
    </source>
</evidence>
<dbReference type="PROSITE" id="PS50071">
    <property type="entry name" value="HOMEOBOX_2"/>
    <property type="match status" value="1"/>
</dbReference>
<gene>
    <name evidence="11" type="ORF">RJT34_08732</name>
</gene>
<evidence type="ECO:0000313" key="12">
    <source>
        <dbReference type="Proteomes" id="UP001359559"/>
    </source>
</evidence>
<comment type="subcellular location">
    <subcellularLocation>
        <location evidence="1 8">Nucleus</location>
    </subcellularLocation>
</comment>
<keyword evidence="12" id="KW-1185">Reference proteome</keyword>
<feature type="region of interest" description="Disordered" evidence="9">
    <location>
        <begin position="333"/>
        <end position="383"/>
    </location>
</feature>
<evidence type="ECO:0000256" key="7">
    <source>
        <dbReference type="ARBA" id="ARBA00023242"/>
    </source>
</evidence>
<evidence type="ECO:0000256" key="1">
    <source>
        <dbReference type="ARBA" id="ARBA00004123"/>
    </source>
</evidence>
<dbReference type="PANTHER" id="PTHR11850">
    <property type="entry name" value="HOMEOBOX PROTEIN TRANSCRIPTION FACTORS"/>
    <property type="match status" value="1"/>
</dbReference>
<feature type="domain" description="Homeobox" evidence="10">
    <location>
        <begin position="490"/>
        <end position="553"/>
    </location>
</feature>
<feature type="DNA-binding region" description="Homeobox" evidence="8">
    <location>
        <begin position="492"/>
        <end position="554"/>
    </location>
</feature>
<dbReference type="SMART" id="SM00389">
    <property type="entry name" value="HOX"/>
    <property type="match status" value="1"/>
</dbReference>
<accession>A0AAN9K465</accession>
<keyword evidence="7 8" id="KW-0539">Nucleus</keyword>
<evidence type="ECO:0000256" key="2">
    <source>
        <dbReference type="ARBA" id="ARBA00006454"/>
    </source>
</evidence>
<dbReference type="EMBL" id="JAYKXN010000002">
    <property type="protein sequence ID" value="KAK7310930.1"/>
    <property type="molecule type" value="Genomic_DNA"/>
</dbReference>
<dbReference type="Gene3D" id="1.10.10.60">
    <property type="entry name" value="Homeodomain-like"/>
    <property type="match status" value="1"/>
</dbReference>
<evidence type="ECO:0000256" key="9">
    <source>
        <dbReference type="SAM" id="MobiDB-lite"/>
    </source>
</evidence>
<keyword evidence="6" id="KW-0804">Transcription</keyword>
<keyword evidence="4 8" id="KW-0238">DNA-binding</keyword>
<organism evidence="11 12">
    <name type="scientific">Clitoria ternatea</name>
    <name type="common">Butterfly pea</name>
    <dbReference type="NCBI Taxonomy" id="43366"/>
    <lineage>
        <taxon>Eukaryota</taxon>
        <taxon>Viridiplantae</taxon>
        <taxon>Streptophyta</taxon>
        <taxon>Embryophyta</taxon>
        <taxon>Tracheophyta</taxon>
        <taxon>Spermatophyta</taxon>
        <taxon>Magnoliopsida</taxon>
        <taxon>eudicotyledons</taxon>
        <taxon>Gunneridae</taxon>
        <taxon>Pentapetalae</taxon>
        <taxon>rosids</taxon>
        <taxon>fabids</taxon>
        <taxon>Fabales</taxon>
        <taxon>Fabaceae</taxon>
        <taxon>Papilionoideae</taxon>
        <taxon>50 kb inversion clade</taxon>
        <taxon>NPAAA clade</taxon>
        <taxon>indigoferoid/millettioid clade</taxon>
        <taxon>Phaseoleae</taxon>
        <taxon>Clitoria</taxon>
    </lineage>
</organism>
<dbReference type="InterPro" id="IPR006563">
    <property type="entry name" value="POX_dom"/>
</dbReference>
<dbReference type="InterPro" id="IPR008422">
    <property type="entry name" value="KN_HD"/>
</dbReference>
<evidence type="ECO:0000259" key="10">
    <source>
        <dbReference type="PROSITE" id="PS50071"/>
    </source>
</evidence>
<dbReference type="AlphaFoldDB" id="A0AAN9K465"/>
<dbReference type="GO" id="GO:0003677">
    <property type="term" value="F:DNA binding"/>
    <property type="evidence" value="ECO:0007669"/>
    <property type="project" value="UniProtKB-UniRule"/>
</dbReference>
<evidence type="ECO:0000256" key="8">
    <source>
        <dbReference type="PROSITE-ProRule" id="PRU00108"/>
    </source>
</evidence>
<evidence type="ECO:0000256" key="5">
    <source>
        <dbReference type="ARBA" id="ARBA00023155"/>
    </source>
</evidence>
<feature type="compositionally biased region" description="Polar residues" evidence="9">
    <location>
        <begin position="355"/>
        <end position="377"/>
    </location>
</feature>
<dbReference type="SUPFAM" id="SSF46689">
    <property type="entry name" value="Homeodomain-like"/>
    <property type="match status" value="1"/>
</dbReference>
<dbReference type="SMART" id="SM00574">
    <property type="entry name" value="POX"/>
    <property type="match status" value="1"/>
</dbReference>
<dbReference type="GO" id="GO:0005634">
    <property type="term" value="C:nucleus"/>
    <property type="evidence" value="ECO:0007669"/>
    <property type="project" value="UniProtKB-SubCell"/>
</dbReference>
<dbReference type="GO" id="GO:0006355">
    <property type="term" value="P:regulation of DNA-templated transcription"/>
    <property type="evidence" value="ECO:0007669"/>
    <property type="project" value="InterPro"/>
</dbReference>
<evidence type="ECO:0000256" key="6">
    <source>
        <dbReference type="ARBA" id="ARBA00023163"/>
    </source>
</evidence>
<evidence type="ECO:0000256" key="4">
    <source>
        <dbReference type="ARBA" id="ARBA00023125"/>
    </source>
</evidence>
<dbReference type="Pfam" id="PF07526">
    <property type="entry name" value="POX"/>
    <property type="match status" value="1"/>
</dbReference>
<dbReference type="InterPro" id="IPR001356">
    <property type="entry name" value="HD"/>
</dbReference>
<feature type="compositionally biased region" description="Basic and acidic residues" evidence="9">
    <location>
        <begin position="334"/>
        <end position="354"/>
    </location>
</feature>
<keyword evidence="5 8" id="KW-0371">Homeobox</keyword>
<comment type="similarity">
    <text evidence="2">Belongs to the TALE/BELL homeobox family.</text>
</comment>
<reference evidence="11 12" key="1">
    <citation type="submission" date="2024-01" db="EMBL/GenBank/DDBJ databases">
        <title>The genomes of 5 underutilized Papilionoideae crops provide insights into root nodulation and disease resistance.</title>
        <authorList>
            <person name="Yuan L."/>
        </authorList>
    </citation>
    <scope>NUCLEOTIDE SEQUENCE [LARGE SCALE GENOMIC DNA]</scope>
    <source>
        <strain evidence="11">LY-2023</strain>
        <tissue evidence="11">Leaf</tissue>
    </source>
</reference>
<protein>
    <recommendedName>
        <fullName evidence="10">Homeobox domain-containing protein</fullName>
    </recommendedName>
</protein>
<sequence length="761" mass="85646">MKHTRRRVNLSLSPTREREYYDLCVKWGFKEGRVTSYRSTNWWLGFEPFQANNHLQTHDFHEAFVTLWVFVWNITSWDCHLTQLCSQLFFSIFSALFSYFQNSRGNVISLLLVSHCEEIRNQLLMYPNQAFSSGSSYAEMMSGNPLLPHNYTESVGGQNEVKFITAMGSMHSINEHSNAANGDPACNSSAGDSHVVPRTQMGMVDSEQNIQCQGLSLSLGTLMPSSASVPPFHYQYPDTGLLPLMNNCLPHLKGFMSIKDDECMASVSSGGFHDMIKKEGFYNPSMYLKEGPSDPCLQGSQGFSNTVLNSQYLKATQELLDEIVNVRKALKQPGMEKQENSRDIGLDGCRDSDGKSNSQTLQASSGPNGSSTANPSCELSPGERQNLLDKKTKLLSMLDEVDKRYRQYCHQMQIVVSSFDMVAGCGAAEPYATLALRTISRHFRCLRDAISGQIQVTQRSLGEQEGIPRLRYVDQQLRQQKALQQLGVMRQAWRPQRGLPESSVSILRAWLFEHFLHPYPKDSEKIMLARQTGLTRNQVANWFINARVRLWKPMVEEMYKEEFGDSEMNCSISCENNIKGKRDDVLQECDNNKWEESQDNLITVDSEQPIHGLKSEHASSSTMERGVHGEKSMVMDSGTRKLQLQGNQNQRVGDMNNNTNLYSSVPIQTNGGIMGSNSTPATYDLSELGNFTTVGGHVSLALELRNCESDGFAMSDDAIHKRRNQTLASSPETDLLDYHFTDSGKQQHRFGNAHLLHEFVV</sequence>
<name>A0AAN9K465_CLITE</name>
<dbReference type="CDD" id="cd00086">
    <property type="entry name" value="homeodomain"/>
    <property type="match status" value="1"/>
</dbReference>
<proteinExistence type="inferred from homology"/>
<dbReference type="Proteomes" id="UP001359559">
    <property type="component" value="Unassembled WGS sequence"/>
</dbReference>
<dbReference type="InterPro" id="IPR050224">
    <property type="entry name" value="TALE_homeobox"/>
</dbReference>
<dbReference type="InterPro" id="IPR009057">
    <property type="entry name" value="Homeodomain-like_sf"/>
</dbReference>
<comment type="caution">
    <text evidence="11">The sequence shown here is derived from an EMBL/GenBank/DDBJ whole genome shotgun (WGS) entry which is preliminary data.</text>
</comment>
<evidence type="ECO:0000256" key="3">
    <source>
        <dbReference type="ARBA" id="ARBA00023015"/>
    </source>
</evidence>
<keyword evidence="3" id="KW-0805">Transcription regulation</keyword>
<dbReference type="Pfam" id="PF05920">
    <property type="entry name" value="Homeobox_KN"/>
    <property type="match status" value="1"/>
</dbReference>